<evidence type="ECO:0000256" key="4">
    <source>
        <dbReference type="ARBA" id="ARBA00022692"/>
    </source>
</evidence>
<organism evidence="8 9">
    <name type="scientific">Amycolatopsis xylanica</name>
    <dbReference type="NCBI Taxonomy" id="589385"/>
    <lineage>
        <taxon>Bacteria</taxon>
        <taxon>Bacillati</taxon>
        <taxon>Actinomycetota</taxon>
        <taxon>Actinomycetes</taxon>
        <taxon>Pseudonocardiales</taxon>
        <taxon>Pseudonocardiaceae</taxon>
        <taxon>Amycolatopsis</taxon>
    </lineage>
</organism>
<dbReference type="Proteomes" id="UP000199515">
    <property type="component" value="Unassembled WGS sequence"/>
</dbReference>
<feature type="transmembrane region" description="Helical" evidence="7">
    <location>
        <begin position="127"/>
        <end position="146"/>
    </location>
</feature>
<evidence type="ECO:0000256" key="3">
    <source>
        <dbReference type="ARBA" id="ARBA00022475"/>
    </source>
</evidence>
<evidence type="ECO:0000256" key="1">
    <source>
        <dbReference type="ARBA" id="ARBA00004651"/>
    </source>
</evidence>
<feature type="transmembrane region" description="Helical" evidence="7">
    <location>
        <begin position="158"/>
        <end position="178"/>
    </location>
</feature>
<dbReference type="GO" id="GO:0005886">
    <property type="term" value="C:plasma membrane"/>
    <property type="evidence" value="ECO:0007669"/>
    <property type="project" value="UniProtKB-SubCell"/>
</dbReference>
<evidence type="ECO:0000256" key="2">
    <source>
        <dbReference type="ARBA" id="ARBA00006679"/>
    </source>
</evidence>
<dbReference type="Pfam" id="PF07681">
    <property type="entry name" value="DoxX"/>
    <property type="match status" value="1"/>
</dbReference>
<dbReference type="STRING" id="589385.SAMN05421504_103189"/>
<dbReference type="InterPro" id="IPR051907">
    <property type="entry name" value="DoxX-like_oxidoreductase"/>
</dbReference>
<name>A0A1H3CXI2_9PSEU</name>
<protein>
    <submittedName>
        <fullName evidence="8">Putative oxidoreductase</fullName>
    </submittedName>
</protein>
<evidence type="ECO:0000313" key="8">
    <source>
        <dbReference type="EMBL" id="SDX58933.1"/>
    </source>
</evidence>
<dbReference type="InterPro" id="IPR032808">
    <property type="entry name" value="DoxX"/>
</dbReference>
<dbReference type="PANTHER" id="PTHR33452">
    <property type="entry name" value="OXIDOREDUCTASE CATD-RELATED"/>
    <property type="match status" value="1"/>
</dbReference>
<dbReference type="PANTHER" id="PTHR33452:SF1">
    <property type="entry name" value="INNER MEMBRANE PROTEIN YPHA-RELATED"/>
    <property type="match status" value="1"/>
</dbReference>
<reference evidence="8 9" key="1">
    <citation type="submission" date="2016-10" db="EMBL/GenBank/DDBJ databases">
        <authorList>
            <person name="de Groot N.N."/>
        </authorList>
    </citation>
    <scope>NUCLEOTIDE SEQUENCE [LARGE SCALE GENOMIC DNA]</scope>
    <source>
        <strain evidence="8 9">CPCC 202699</strain>
    </source>
</reference>
<comment type="subcellular location">
    <subcellularLocation>
        <location evidence="1">Cell membrane</location>
        <topology evidence="1">Multi-pass membrane protein</topology>
    </subcellularLocation>
</comment>
<evidence type="ECO:0000313" key="9">
    <source>
        <dbReference type="Proteomes" id="UP000199515"/>
    </source>
</evidence>
<sequence length="179" mass="18854">MLNPVEDAPAREPDRWHGGLDVGLLVLRLLLGVIMGAHGLQHLFGLFGGPGIDGFAKVLTGFGYTTQTTLLSWITGVTELGGSLLLIVGLFTPVASAALLGVAINIVYVKFRGGFFEGSGKGFEFELLLAGVALSILCMGAGRISLDRNTPWRKRPMPIGLLALLLSVAASVVVLVLCR</sequence>
<feature type="transmembrane region" description="Helical" evidence="7">
    <location>
        <begin position="84"/>
        <end position="107"/>
    </location>
</feature>
<keyword evidence="5 7" id="KW-1133">Transmembrane helix</keyword>
<evidence type="ECO:0000256" key="7">
    <source>
        <dbReference type="SAM" id="Phobius"/>
    </source>
</evidence>
<keyword evidence="6 7" id="KW-0472">Membrane</keyword>
<dbReference type="EMBL" id="FNON01000003">
    <property type="protein sequence ID" value="SDX58933.1"/>
    <property type="molecule type" value="Genomic_DNA"/>
</dbReference>
<evidence type="ECO:0000256" key="6">
    <source>
        <dbReference type="ARBA" id="ARBA00023136"/>
    </source>
</evidence>
<keyword evidence="3" id="KW-1003">Cell membrane</keyword>
<gene>
    <name evidence="8" type="ORF">SAMN05421504_103189</name>
</gene>
<feature type="transmembrane region" description="Helical" evidence="7">
    <location>
        <begin position="20"/>
        <end position="37"/>
    </location>
</feature>
<comment type="similarity">
    <text evidence="2">Belongs to the DoxX family.</text>
</comment>
<keyword evidence="9" id="KW-1185">Reference proteome</keyword>
<evidence type="ECO:0000256" key="5">
    <source>
        <dbReference type="ARBA" id="ARBA00022989"/>
    </source>
</evidence>
<accession>A0A1H3CXI2</accession>
<dbReference type="OrthoDB" id="346004at2"/>
<dbReference type="AlphaFoldDB" id="A0A1H3CXI2"/>
<dbReference type="RefSeq" id="WP_091289300.1">
    <property type="nucleotide sequence ID" value="NZ_FNON01000003.1"/>
</dbReference>
<keyword evidence="4 7" id="KW-0812">Transmembrane</keyword>
<proteinExistence type="inferred from homology"/>